<dbReference type="SUPFAM" id="SSF46785">
    <property type="entry name" value="Winged helix' DNA-binding domain"/>
    <property type="match status" value="1"/>
</dbReference>
<gene>
    <name evidence="3" type="primary">nagC</name>
    <name evidence="3" type="ORF">RUA4292_00465</name>
</gene>
<dbReference type="PANTHER" id="PTHR18964">
    <property type="entry name" value="ROK (REPRESSOR, ORF, KINASE) FAMILY"/>
    <property type="match status" value="1"/>
</dbReference>
<dbReference type="InterPro" id="IPR049874">
    <property type="entry name" value="ROK_cs"/>
</dbReference>
<evidence type="ECO:0000313" key="4">
    <source>
        <dbReference type="Proteomes" id="UP000050783"/>
    </source>
</evidence>
<reference evidence="3 4" key="1">
    <citation type="submission" date="2015-09" db="EMBL/GenBank/DDBJ databases">
        <authorList>
            <consortium name="Swine Surveillance"/>
        </authorList>
    </citation>
    <scope>NUCLEOTIDE SEQUENCE [LARGE SCALE GENOMIC DNA]</scope>
    <source>
        <strain evidence="3 4">CECT 4292</strain>
    </source>
</reference>
<dbReference type="Proteomes" id="UP000050783">
    <property type="component" value="Unassembled WGS sequence"/>
</dbReference>
<name>A0A0N7LPV8_9RHOB</name>
<comment type="similarity">
    <text evidence="1">Belongs to the ROK (NagC/XylR) family.</text>
</comment>
<evidence type="ECO:0000259" key="2">
    <source>
        <dbReference type="Pfam" id="PF01047"/>
    </source>
</evidence>
<dbReference type="GO" id="GO:0003700">
    <property type="term" value="F:DNA-binding transcription factor activity"/>
    <property type="evidence" value="ECO:0007669"/>
    <property type="project" value="InterPro"/>
</dbReference>
<dbReference type="InterPro" id="IPR036388">
    <property type="entry name" value="WH-like_DNA-bd_sf"/>
</dbReference>
<dbReference type="Gene3D" id="1.10.10.10">
    <property type="entry name" value="Winged helix-like DNA-binding domain superfamily/Winged helix DNA-binding domain"/>
    <property type="match status" value="1"/>
</dbReference>
<dbReference type="GeneID" id="55491782"/>
<dbReference type="CDD" id="cd24073">
    <property type="entry name" value="ASKHA_ATPase_ROK_CYANR"/>
    <property type="match status" value="1"/>
</dbReference>
<evidence type="ECO:0000313" key="3">
    <source>
        <dbReference type="EMBL" id="CUH46300.1"/>
    </source>
</evidence>
<dbReference type="InterPro" id="IPR036390">
    <property type="entry name" value="WH_DNA-bd_sf"/>
</dbReference>
<dbReference type="SUPFAM" id="SSF53067">
    <property type="entry name" value="Actin-like ATPase domain"/>
    <property type="match status" value="1"/>
</dbReference>
<dbReference type="AlphaFoldDB" id="A0A0N7LPV8"/>
<protein>
    <submittedName>
        <fullName evidence="3">N-acetylglucosamine repressor</fullName>
    </submittedName>
</protein>
<dbReference type="Pfam" id="PF01047">
    <property type="entry name" value="MarR"/>
    <property type="match status" value="1"/>
</dbReference>
<dbReference type="EMBL" id="CYPU01000010">
    <property type="protein sequence ID" value="CUH46300.1"/>
    <property type="molecule type" value="Genomic_DNA"/>
</dbReference>
<dbReference type="Pfam" id="PF00480">
    <property type="entry name" value="ROK"/>
    <property type="match status" value="1"/>
</dbReference>
<dbReference type="OrthoDB" id="9810372at2"/>
<organism evidence="3 4">
    <name type="scientific">Ruegeria atlantica</name>
    <dbReference type="NCBI Taxonomy" id="81569"/>
    <lineage>
        <taxon>Bacteria</taxon>
        <taxon>Pseudomonadati</taxon>
        <taxon>Pseudomonadota</taxon>
        <taxon>Alphaproteobacteria</taxon>
        <taxon>Rhodobacterales</taxon>
        <taxon>Roseobacteraceae</taxon>
        <taxon>Ruegeria</taxon>
    </lineage>
</organism>
<dbReference type="Gene3D" id="3.30.420.40">
    <property type="match status" value="2"/>
</dbReference>
<dbReference type="PANTHER" id="PTHR18964:SF149">
    <property type="entry name" value="BIFUNCTIONAL UDP-N-ACETYLGLUCOSAMINE 2-EPIMERASE_N-ACETYLMANNOSAMINE KINASE"/>
    <property type="match status" value="1"/>
</dbReference>
<evidence type="ECO:0000256" key="1">
    <source>
        <dbReference type="ARBA" id="ARBA00006479"/>
    </source>
</evidence>
<dbReference type="InterPro" id="IPR043129">
    <property type="entry name" value="ATPase_NBD"/>
</dbReference>
<dbReference type="InterPro" id="IPR000835">
    <property type="entry name" value="HTH_MarR-typ"/>
</dbReference>
<accession>A0A0N7LPV8</accession>
<dbReference type="InterPro" id="IPR000600">
    <property type="entry name" value="ROK"/>
</dbReference>
<dbReference type="PROSITE" id="PS01125">
    <property type="entry name" value="ROK"/>
    <property type="match status" value="1"/>
</dbReference>
<sequence>MLKSKASVVSLDQRNATRLRVLEQIRSKGSVSRIDIASALETSPATITSATADLISAGLIKEIEGEAQSKSGKRGRPRVLLQLDSHSFLVAGLKVARQMISVILVDFEGNEVTSHKAQLEDARMSPANLISTIRLALEDTCQQVGLSIEHLAGISIGLAGQIDAARNFVHWSSSVTERNIDFNPLIAKELPCPAFVENDANLVAKAEQLFGLGKGLKNFLVVTIEHGVGLGIVLDGRLYRGKRGCGAEFGHTKVHLDGALCQCGQRGCLEAYVGDYALIREMTVTGHADDMQTVSDIHTRANSGDDRAALVLARAGQMFGLGVSNLINLFDPQCIIVSGAQMSFEHLCSAEVMTRIQNGVVNVDAPLPEIKVHHWGDLMWAKGAAAYGIEQVSILKVKELAANAS</sequence>
<dbReference type="RefSeq" id="WP_058276136.1">
    <property type="nucleotide sequence ID" value="NZ_CYPU01000010.1"/>
</dbReference>
<dbReference type="STRING" id="81569.RUM4293_03698"/>
<feature type="domain" description="HTH marR-type" evidence="2">
    <location>
        <begin position="15"/>
        <end position="61"/>
    </location>
</feature>
<proteinExistence type="inferred from homology"/>